<dbReference type="PANTHER" id="PTHR13360:SF1">
    <property type="entry name" value="ACTIVATING SIGNAL COINTEGRATOR 1 COMPLEX SUBUNIT 1"/>
    <property type="match status" value="1"/>
</dbReference>
<accession>A0A2U1N4W2</accession>
<dbReference type="Gene3D" id="3.90.1140.10">
    <property type="entry name" value="Cyclic phosphodiesterase"/>
    <property type="match status" value="1"/>
</dbReference>
<dbReference type="InterPro" id="IPR019510">
    <property type="entry name" value="AKAP7-like_phosphoesterase"/>
</dbReference>
<evidence type="ECO:0000259" key="1">
    <source>
        <dbReference type="Pfam" id="PF10469"/>
    </source>
</evidence>
<dbReference type="InterPro" id="IPR009210">
    <property type="entry name" value="ASCC1"/>
</dbReference>
<gene>
    <name evidence="2" type="ORF">CTI12_AA140110</name>
</gene>
<comment type="caution">
    <text evidence="2">The sequence shown here is derived from an EMBL/GenBank/DDBJ whole genome shotgun (WGS) entry which is preliminary data.</text>
</comment>
<dbReference type="AlphaFoldDB" id="A0A2U1N4W2"/>
<dbReference type="STRING" id="35608.A0A2U1N4W2"/>
<sequence length="289" mass="32175">MASEGSTSSRNKHSISLKGGASFFRFIKEKGGSMPEELEKELRIRMIFPSSRNEDSIIIEGASLNGVARAAERIQHIIDEAVKSSALDNTHFISLPLAIHPQLVDKLVNFQNSVAKTSSLSGKYIFIEPKTFHLTVLMLRLYNKERVDAAFRVLEGIAGELKDTLGGQPVSIKLKGLDIMRGSRDKAQVLYAPVEVVGGEDRLLRVCKVITDAFIKGGLVFEKDCQRALKLHATVMNAGHRRTFDARGILEKYGSEKWGEYRIPQVHLSQRFVFDANGYYHCCASIPLP</sequence>
<name>A0A2U1N4W2_ARTAN</name>
<evidence type="ECO:0000313" key="2">
    <source>
        <dbReference type="EMBL" id="PWA68541.1"/>
    </source>
</evidence>
<proteinExistence type="predicted"/>
<dbReference type="PANTHER" id="PTHR13360">
    <property type="entry name" value="ACTIVATING SIGNAL COINTEGRATOR 1 COMPLEX SUBUNIT 1"/>
    <property type="match status" value="1"/>
</dbReference>
<dbReference type="SUPFAM" id="SSF54791">
    <property type="entry name" value="Eukaryotic type KH-domain (KH-domain type I)"/>
    <property type="match status" value="1"/>
</dbReference>
<dbReference type="EMBL" id="PKPP01003612">
    <property type="protein sequence ID" value="PWA68541.1"/>
    <property type="molecule type" value="Genomic_DNA"/>
</dbReference>
<organism evidence="2 3">
    <name type="scientific">Artemisia annua</name>
    <name type="common">Sweet wormwood</name>
    <dbReference type="NCBI Taxonomy" id="35608"/>
    <lineage>
        <taxon>Eukaryota</taxon>
        <taxon>Viridiplantae</taxon>
        <taxon>Streptophyta</taxon>
        <taxon>Embryophyta</taxon>
        <taxon>Tracheophyta</taxon>
        <taxon>Spermatophyta</taxon>
        <taxon>Magnoliopsida</taxon>
        <taxon>eudicotyledons</taxon>
        <taxon>Gunneridae</taxon>
        <taxon>Pentapetalae</taxon>
        <taxon>asterids</taxon>
        <taxon>campanulids</taxon>
        <taxon>Asterales</taxon>
        <taxon>Asteraceae</taxon>
        <taxon>Asteroideae</taxon>
        <taxon>Anthemideae</taxon>
        <taxon>Artemisiinae</taxon>
        <taxon>Artemisia</taxon>
    </lineage>
</organism>
<dbReference type="GO" id="GO:0006355">
    <property type="term" value="P:regulation of DNA-templated transcription"/>
    <property type="evidence" value="ECO:0007669"/>
    <property type="project" value="TreeGrafter"/>
</dbReference>
<dbReference type="GO" id="GO:0006307">
    <property type="term" value="P:DNA alkylation repair"/>
    <property type="evidence" value="ECO:0007669"/>
    <property type="project" value="InterPro"/>
</dbReference>
<dbReference type="Proteomes" id="UP000245207">
    <property type="component" value="Unassembled WGS sequence"/>
</dbReference>
<dbReference type="OrthoDB" id="277832at2759"/>
<feature type="domain" description="A-kinase anchor protein 7-like phosphoesterase" evidence="1">
    <location>
        <begin position="90"/>
        <end position="288"/>
    </location>
</feature>
<evidence type="ECO:0000313" key="3">
    <source>
        <dbReference type="Proteomes" id="UP000245207"/>
    </source>
</evidence>
<dbReference type="InterPro" id="IPR009097">
    <property type="entry name" value="Cyclic_Pdiesterase"/>
</dbReference>
<dbReference type="GO" id="GO:0003723">
    <property type="term" value="F:RNA binding"/>
    <property type="evidence" value="ECO:0007669"/>
    <property type="project" value="InterPro"/>
</dbReference>
<dbReference type="PIRSF" id="PIRSF027019">
    <property type="entry name" value="Euk_LigT"/>
    <property type="match status" value="1"/>
</dbReference>
<protein>
    <submittedName>
        <fullName evidence="2">Activating signal cointegrator 1 complex subunit 1</fullName>
    </submittedName>
</protein>
<dbReference type="GO" id="GO:0005634">
    <property type="term" value="C:nucleus"/>
    <property type="evidence" value="ECO:0007669"/>
    <property type="project" value="TreeGrafter"/>
</dbReference>
<reference evidence="2 3" key="1">
    <citation type="journal article" date="2018" name="Mol. Plant">
        <title>The genome of Artemisia annua provides insight into the evolution of Asteraceae family and artemisinin biosynthesis.</title>
        <authorList>
            <person name="Shen Q."/>
            <person name="Zhang L."/>
            <person name="Liao Z."/>
            <person name="Wang S."/>
            <person name="Yan T."/>
            <person name="Shi P."/>
            <person name="Liu M."/>
            <person name="Fu X."/>
            <person name="Pan Q."/>
            <person name="Wang Y."/>
            <person name="Lv Z."/>
            <person name="Lu X."/>
            <person name="Zhang F."/>
            <person name="Jiang W."/>
            <person name="Ma Y."/>
            <person name="Chen M."/>
            <person name="Hao X."/>
            <person name="Li L."/>
            <person name="Tang Y."/>
            <person name="Lv G."/>
            <person name="Zhou Y."/>
            <person name="Sun X."/>
            <person name="Brodelius P.E."/>
            <person name="Rose J.K.C."/>
            <person name="Tang K."/>
        </authorList>
    </citation>
    <scope>NUCLEOTIDE SEQUENCE [LARGE SCALE GENOMIC DNA]</scope>
    <source>
        <strain evidence="3">cv. Huhao1</strain>
        <tissue evidence="2">Leaf</tissue>
    </source>
</reference>
<dbReference type="Pfam" id="PF10469">
    <property type="entry name" value="AKAP7_NLS"/>
    <property type="match status" value="1"/>
</dbReference>
<dbReference type="SUPFAM" id="SSF55144">
    <property type="entry name" value="LigT-like"/>
    <property type="match status" value="1"/>
</dbReference>
<keyword evidence="3" id="KW-1185">Reference proteome</keyword>
<dbReference type="InterPro" id="IPR036612">
    <property type="entry name" value="KH_dom_type_1_sf"/>
</dbReference>